<keyword evidence="4" id="KW-0802">TPR repeat</keyword>
<evidence type="ECO:0000256" key="3">
    <source>
        <dbReference type="ARBA" id="ARBA00023163"/>
    </source>
</evidence>
<keyword evidence="1" id="KW-0805">Transcription regulation</keyword>
<organism evidence="7 8">
    <name type="scientific">Bizionia argentinensis JUB59</name>
    <dbReference type="NCBI Taxonomy" id="1046627"/>
    <lineage>
        <taxon>Bacteria</taxon>
        <taxon>Pseudomonadati</taxon>
        <taxon>Bacteroidota</taxon>
        <taxon>Flavobacteriia</taxon>
        <taxon>Flavobacteriales</taxon>
        <taxon>Flavobacteriaceae</taxon>
        <taxon>Bizionia</taxon>
    </lineage>
</organism>
<dbReference type="PROSITE" id="PS50005">
    <property type="entry name" value="TPR"/>
    <property type="match status" value="1"/>
</dbReference>
<dbReference type="SUPFAM" id="SSF48452">
    <property type="entry name" value="TPR-like"/>
    <property type="match status" value="1"/>
</dbReference>
<dbReference type="InterPro" id="IPR018060">
    <property type="entry name" value="HTH_AraC"/>
</dbReference>
<dbReference type="GO" id="GO:0003700">
    <property type="term" value="F:DNA-binding transcription factor activity"/>
    <property type="evidence" value="ECO:0007669"/>
    <property type="project" value="InterPro"/>
</dbReference>
<reference evidence="7 8" key="1">
    <citation type="journal article" date="2008" name="Int. J. Syst. Evol. Microbiol.">
        <title>Bizionia argentinensis sp. nov., isolated from surface marine water in Antarctica.</title>
        <authorList>
            <person name="Bercovich A."/>
            <person name="Vazquez S.C."/>
            <person name="Yankilevich P."/>
            <person name="Coria S.H."/>
            <person name="Foti M."/>
            <person name="Hernandez E."/>
            <person name="Vidal A."/>
            <person name="Ruberto L."/>
            <person name="Melo C."/>
            <person name="Marenssi S."/>
            <person name="Criscuolo M."/>
            <person name="Memoli M."/>
            <person name="Arguelles M."/>
            <person name="Mac Cormack W.P."/>
        </authorList>
    </citation>
    <scope>NUCLEOTIDE SEQUENCE [LARGE SCALE GENOMIC DNA]</scope>
    <source>
        <strain evidence="7 8">JUB59</strain>
    </source>
</reference>
<feature type="transmembrane region" description="Helical" evidence="5">
    <location>
        <begin position="333"/>
        <end position="351"/>
    </location>
</feature>
<evidence type="ECO:0000259" key="6">
    <source>
        <dbReference type="PROSITE" id="PS01124"/>
    </source>
</evidence>
<comment type="caution">
    <text evidence="7">The sequence shown here is derived from an EMBL/GenBank/DDBJ whole genome shotgun (WGS) entry which is preliminary data.</text>
</comment>
<keyword evidence="5" id="KW-0812">Transmembrane</keyword>
<sequence>MRFYLFIIFLLPFILYSQNEESLKELDSVFYNITVNIAASNPSKAIHLADSIHLNSKNVKQKLSTHMFLADILEKQDMRGEAIGHALEALEIAEAEGDYNFQSRIYGFLSSQYRIIGFLDTGKDYLEKGIEASANISDKKQALKRQGQSNQELAEYALDENDYYKAIKLLEVAIASFEAEEPSQFKYFSIGNAEQMMGRAFMALEDNTKALEHFSKAEVFLNKADAGSSLCAGTVYYSLGKTYLRLNNNEIAKVYLKKALVISENSNNGSLKENVYKNLGNYYLQKQELDHYMAYDSKYLDVLNKNSAQDKSMINSAYKALNENSKKATSNNYFYIIIGGLILLLIGFGAYHKRKAGNSMYGNDHEIKRDHDINLNKSREFLLSKEKEQELLQKLEEFEVSNNFLNNNMSLSTLVGELNTNAKYLRQVLKRNKNTDYNDYINKLRIQYIVDKLKTDPEYLNYKISYLAEECGFSSHSKFSASFKHFVNTPPSKFIGKLNHNKAS</sequence>
<dbReference type="AlphaFoldDB" id="G2EAN0"/>
<dbReference type="STRING" id="1046627.BZARG_2707"/>
<evidence type="ECO:0000256" key="1">
    <source>
        <dbReference type="ARBA" id="ARBA00023015"/>
    </source>
</evidence>
<evidence type="ECO:0000256" key="2">
    <source>
        <dbReference type="ARBA" id="ARBA00023125"/>
    </source>
</evidence>
<feature type="repeat" description="TPR" evidence="4">
    <location>
        <begin position="233"/>
        <end position="266"/>
    </location>
</feature>
<keyword evidence="3" id="KW-0804">Transcription</keyword>
<dbReference type="SMART" id="SM00028">
    <property type="entry name" value="TPR"/>
    <property type="match status" value="3"/>
</dbReference>
<dbReference type="OrthoDB" id="5295174at2"/>
<dbReference type="Pfam" id="PF12833">
    <property type="entry name" value="HTH_18"/>
    <property type="match status" value="1"/>
</dbReference>
<dbReference type="InterPro" id="IPR009057">
    <property type="entry name" value="Homeodomain-like_sf"/>
</dbReference>
<evidence type="ECO:0000313" key="7">
    <source>
        <dbReference type="EMBL" id="EGV44492.1"/>
    </source>
</evidence>
<dbReference type="PROSITE" id="PS01124">
    <property type="entry name" value="HTH_ARAC_FAMILY_2"/>
    <property type="match status" value="1"/>
</dbReference>
<protein>
    <submittedName>
        <fullName evidence="7">Helix-turn-helix domain-containing protein</fullName>
    </submittedName>
</protein>
<evidence type="ECO:0000256" key="5">
    <source>
        <dbReference type="SAM" id="Phobius"/>
    </source>
</evidence>
<dbReference type="Gene3D" id="1.10.10.60">
    <property type="entry name" value="Homeodomain-like"/>
    <property type="match status" value="2"/>
</dbReference>
<feature type="domain" description="HTH araC/xylS-type" evidence="6">
    <location>
        <begin position="389"/>
        <end position="497"/>
    </location>
</feature>
<evidence type="ECO:0000256" key="4">
    <source>
        <dbReference type="PROSITE-ProRule" id="PRU00339"/>
    </source>
</evidence>
<keyword evidence="5" id="KW-1133">Transmembrane helix</keyword>
<keyword evidence="8" id="KW-1185">Reference proteome</keyword>
<name>G2EAN0_9FLAO</name>
<dbReference type="GO" id="GO:0043565">
    <property type="term" value="F:sequence-specific DNA binding"/>
    <property type="evidence" value="ECO:0007669"/>
    <property type="project" value="InterPro"/>
</dbReference>
<keyword evidence="2" id="KW-0238">DNA-binding</keyword>
<evidence type="ECO:0000313" key="8">
    <source>
        <dbReference type="Proteomes" id="UP000003730"/>
    </source>
</evidence>
<dbReference type="PANTHER" id="PTHR43280:SF28">
    <property type="entry name" value="HTH-TYPE TRANSCRIPTIONAL ACTIVATOR RHAS"/>
    <property type="match status" value="1"/>
</dbReference>
<dbReference type="SUPFAM" id="SSF46689">
    <property type="entry name" value="Homeodomain-like"/>
    <property type="match status" value="1"/>
</dbReference>
<proteinExistence type="predicted"/>
<dbReference type="PANTHER" id="PTHR43280">
    <property type="entry name" value="ARAC-FAMILY TRANSCRIPTIONAL REGULATOR"/>
    <property type="match status" value="1"/>
</dbReference>
<gene>
    <name evidence="7" type="ORF">BZARG_2707</name>
</gene>
<dbReference type="eggNOG" id="COG2207">
    <property type="taxonomic scope" value="Bacteria"/>
</dbReference>
<dbReference type="InterPro" id="IPR011990">
    <property type="entry name" value="TPR-like_helical_dom_sf"/>
</dbReference>
<keyword evidence="5" id="KW-0472">Membrane</keyword>
<dbReference type="SMART" id="SM00342">
    <property type="entry name" value="HTH_ARAC"/>
    <property type="match status" value="1"/>
</dbReference>
<dbReference type="InterPro" id="IPR019734">
    <property type="entry name" value="TPR_rpt"/>
</dbReference>
<accession>G2EAN0</accession>
<dbReference type="Proteomes" id="UP000003730">
    <property type="component" value="Unassembled WGS sequence"/>
</dbReference>
<dbReference type="EMBL" id="AFXZ01000008">
    <property type="protein sequence ID" value="EGV44492.1"/>
    <property type="molecule type" value="Genomic_DNA"/>
</dbReference>
<dbReference type="RefSeq" id="WP_008635294.1">
    <property type="nucleotide sequence ID" value="NZ_AFXZ01000008.1"/>
</dbReference>
<dbReference type="Gene3D" id="1.25.40.10">
    <property type="entry name" value="Tetratricopeptide repeat domain"/>
    <property type="match status" value="2"/>
</dbReference>
<dbReference type="PATRIC" id="fig|1046627.3.peg.599"/>